<dbReference type="Proteomes" id="UP000000248">
    <property type="component" value="Chromosome"/>
</dbReference>
<dbReference type="RefSeq" id="WP_012031628.1">
    <property type="nucleotide sequence ID" value="NC_009446.1"/>
</dbReference>
<dbReference type="PROSITE" id="PS00175">
    <property type="entry name" value="PG_MUTASE"/>
    <property type="match status" value="1"/>
</dbReference>
<dbReference type="InterPro" id="IPR013078">
    <property type="entry name" value="His_Pase_superF_clade-1"/>
</dbReference>
<organism evidence="3 4">
    <name type="scientific">Dichelobacter nodosus (strain VCS1703A)</name>
    <dbReference type="NCBI Taxonomy" id="246195"/>
    <lineage>
        <taxon>Bacteria</taxon>
        <taxon>Pseudomonadati</taxon>
        <taxon>Pseudomonadota</taxon>
        <taxon>Gammaproteobacteria</taxon>
        <taxon>Cardiobacteriales</taxon>
        <taxon>Cardiobacteriaceae</taxon>
        <taxon>Dichelobacter</taxon>
    </lineage>
</organism>
<accession>A5EX22</accession>
<dbReference type="InterPro" id="IPR050275">
    <property type="entry name" value="PGM_Phosphatase"/>
</dbReference>
<dbReference type="STRING" id="246195.DNO_1344"/>
<evidence type="ECO:0000313" key="3">
    <source>
        <dbReference type="EMBL" id="ABQ13269.1"/>
    </source>
</evidence>
<dbReference type="KEGG" id="dno:DNO_1344"/>
<dbReference type="CDD" id="cd07067">
    <property type="entry name" value="HP_PGM_like"/>
    <property type="match status" value="1"/>
</dbReference>
<keyword evidence="4" id="KW-1185">Reference proteome</keyword>
<keyword evidence="1" id="KW-0324">Glycolysis</keyword>
<keyword evidence="2" id="KW-0413">Isomerase</keyword>
<dbReference type="InterPro" id="IPR001345">
    <property type="entry name" value="PG/BPGM_mutase_AS"/>
</dbReference>
<evidence type="ECO:0000313" key="4">
    <source>
        <dbReference type="Proteomes" id="UP000000248"/>
    </source>
</evidence>
<protein>
    <submittedName>
        <fullName evidence="3">Phosphoglycerate mutase family protein</fullName>
    </submittedName>
</protein>
<sequence>MKRFWIIRHGESSINAGEISRSEQEVFLTRTGKQQANWIGTHFPHHPSKIFVSEFPRTHQTAEPLAQRFQLTLNVRPDLNEFNPLGLSALAHMNGKQRADAYEHFWQTTTPQTQIGADGESFMHFYSRINHFLSNLEQIPDQSVLFGHSIWIKVLAWKLLGFPAETRAHLPLLRRFQHAFPTPNCSVFQISVDQHAEIAIKSLPELTPPSAALF</sequence>
<dbReference type="Gene3D" id="3.40.50.1240">
    <property type="entry name" value="Phosphoglycerate mutase-like"/>
    <property type="match status" value="1"/>
</dbReference>
<proteinExistence type="predicted"/>
<reference evidence="3 4" key="1">
    <citation type="journal article" date="2007" name="Nat. Biotechnol.">
        <title>Genome sequence and identification of candidate vaccine antigens from the animal pathogen Dichelobacter nodosus.</title>
        <authorList>
            <person name="Myers G.S."/>
            <person name="Parker D."/>
            <person name="Al-Hasani K."/>
            <person name="Kennan R.M."/>
            <person name="Seemann T."/>
            <person name="Ren Q."/>
            <person name="Badger J.H."/>
            <person name="Selengut J.D."/>
            <person name="Deboy R.T."/>
            <person name="Tettelin H."/>
            <person name="Boyce J.D."/>
            <person name="McCarl V.P."/>
            <person name="Han X."/>
            <person name="Nelson W.C."/>
            <person name="Madupu R."/>
            <person name="Mohamoud Y."/>
            <person name="Holley T."/>
            <person name="Fedorova N."/>
            <person name="Khouri H."/>
            <person name="Bottomley S.P."/>
            <person name="Whittington R.J."/>
            <person name="Adler B."/>
            <person name="Songer J.G."/>
            <person name="Rood J.I."/>
            <person name="Paulsen I.T."/>
        </authorList>
    </citation>
    <scope>NUCLEOTIDE SEQUENCE [LARGE SCALE GENOMIC DNA]</scope>
    <source>
        <strain evidence="3 4">VCS1703A</strain>
    </source>
</reference>
<evidence type="ECO:0000256" key="2">
    <source>
        <dbReference type="ARBA" id="ARBA00023235"/>
    </source>
</evidence>
<dbReference type="InterPro" id="IPR029033">
    <property type="entry name" value="His_PPase_superfam"/>
</dbReference>
<dbReference type="SUPFAM" id="SSF53254">
    <property type="entry name" value="Phosphoglycerate mutase-like"/>
    <property type="match status" value="1"/>
</dbReference>
<dbReference type="Pfam" id="PF00300">
    <property type="entry name" value="His_Phos_1"/>
    <property type="match status" value="1"/>
</dbReference>
<gene>
    <name evidence="3" type="ordered locus">DNO_1344</name>
</gene>
<dbReference type="PANTHER" id="PTHR48100">
    <property type="entry name" value="BROAD-SPECIFICITY PHOSPHATASE YOR283W-RELATED"/>
    <property type="match status" value="1"/>
</dbReference>
<dbReference type="HOGENOM" id="CLU_096452_0_0_6"/>
<name>A5EX22_DICNV</name>
<dbReference type="GO" id="GO:0005737">
    <property type="term" value="C:cytoplasm"/>
    <property type="evidence" value="ECO:0007669"/>
    <property type="project" value="TreeGrafter"/>
</dbReference>
<dbReference type="eggNOG" id="COG0406">
    <property type="taxonomic scope" value="Bacteria"/>
</dbReference>
<dbReference type="SMART" id="SM00855">
    <property type="entry name" value="PGAM"/>
    <property type="match status" value="1"/>
</dbReference>
<evidence type="ECO:0000256" key="1">
    <source>
        <dbReference type="ARBA" id="ARBA00023152"/>
    </source>
</evidence>
<dbReference type="EMBL" id="CP000513">
    <property type="protein sequence ID" value="ABQ13269.1"/>
    <property type="molecule type" value="Genomic_DNA"/>
</dbReference>
<dbReference type="GO" id="GO:0016791">
    <property type="term" value="F:phosphatase activity"/>
    <property type="evidence" value="ECO:0007669"/>
    <property type="project" value="TreeGrafter"/>
</dbReference>
<dbReference type="AlphaFoldDB" id="A5EX22"/>
<dbReference type="PANTHER" id="PTHR48100:SF1">
    <property type="entry name" value="HISTIDINE PHOSPHATASE FAMILY PROTEIN-RELATED"/>
    <property type="match status" value="1"/>
</dbReference>